<accession>F0RY57</accession>
<dbReference type="HOGENOM" id="CLU_169035_0_0_12"/>
<dbReference type="RefSeq" id="WP_013606409.1">
    <property type="nucleotide sequence ID" value="NC_015152.1"/>
</dbReference>
<sequence length="116" mass="13233">MNYSDATIKEAHRATFANERRILASDSCTCFYCGHTFNPQTEKKLYWIEERPPRDKTLRCPMCGIDCLLGSASGFPIHDPEFLLKCTEAWFNGISRISDGKPIERVSWVALLLEDS</sequence>
<evidence type="ECO:0000313" key="1">
    <source>
        <dbReference type="EMBL" id="ADY12556.1"/>
    </source>
</evidence>
<organism evidence="1 2">
    <name type="scientific">Sphaerochaeta globosa (strain ATCC BAA-1886 / DSM 22777 / Buddy)</name>
    <name type="common">Spirochaeta sp. (strain Buddy)</name>
    <dbReference type="NCBI Taxonomy" id="158189"/>
    <lineage>
        <taxon>Bacteria</taxon>
        <taxon>Pseudomonadati</taxon>
        <taxon>Spirochaetota</taxon>
        <taxon>Spirochaetia</taxon>
        <taxon>Spirochaetales</taxon>
        <taxon>Sphaerochaetaceae</taxon>
        <taxon>Sphaerochaeta</taxon>
    </lineage>
</organism>
<dbReference type="eggNOG" id="ENOG5030Y7A">
    <property type="taxonomic scope" value="Bacteria"/>
</dbReference>
<reference evidence="2" key="1">
    <citation type="submission" date="2011-02" db="EMBL/GenBank/DDBJ databases">
        <title>Complete sequence of Spirochaeta sp. Buddy.</title>
        <authorList>
            <person name="Lucas S."/>
            <person name="Copeland A."/>
            <person name="Lapidus A."/>
            <person name="Cheng J.-F."/>
            <person name="Goodwin L."/>
            <person name="Pitluck S."/>
            <person name="Zeytun A."/>
            <person name="Detter J.C."/>
            <person name="Han C."/>
            <person name="Tapia R."/>
            <person name="Land M."/>
            <person name="Hauser L."/>
            <person name="Kyrpides N."/>
            <person name="Ivanova N."/>
            <person name="Mikhailova N."/>
            <person name="Pagani I."/>
            <person name="Ritalahti K.M."/>
            <person name="Loeffler F.E."/>
            <person name="Woyke T."/>
        </authorList>
    </citation>
    <scope>NUCLEOTIDE SEQUENCE [LARGE SCALE GENOMIC DNA]</scope>
    <source>
        <strain evidence="2">ATCC BAA-1886 / DSM 22777 / Buddy</strain>
    </source>
</reference>
<protein>
    <recommendedName>
        <fullName evidence="3">Cytoplasmic protein</fullName>
    </recommendedName>
</protein>
<proteinExistence type="predicted"/>
<dbReference type="EMBL" id="CP002541">
    <property type="protein sequence ID" value="ADY12556.1"/>
    <property type="molecule type" value="Genomic_DNA"/>
</dbReference>
<evidence type="ECO:0008006" key="3">
    <source>
        <dbReference type="Google" id="ProtNLM"/>
    </source>
</evidence>
<dbReference type="KEGG" id="sbu:SpiBuddy_0729"/>
<dbReference type="STRING" id="158189.SpiBuddy_0729"/>
<dbReference type="Proteomes" id="UP000008466">
    <property type="component" value="Chromosome"/>
</dbReference>
<dbReference type="AlphaFoldDB" id="F0RY57"/>
<evidence type="ECO:0000313" key="2">
    <source>
        <dbReference type="Proteomes" id="UP000008466"/>
    </source>
</evidence>
<keyword evidence="2" id="KW-1185">Reference proteome</keyword>
<name>F0RY57_SPHGB</name>
<gene>
    <name evidence="1" type="ordered locus">SpiBuddy_0729</name>
</gene>